<dbReference type="EMBL" id="AQQR01000002">
    <property type="protein sequence ID" value="OWU75805.1"/>
    <property type="molecule type" value="Genomic_DNA"/>
</dbReference>
<keyword evidence="1" id="KW-0472">Membrane</keyword>
<sequence length="527" mass="58195">MVLTDVLEWAGLAALCGAAALAASIWLQAETARAGSRSRQVARLPEQPEPVFLFDEDMLIDSSAAGRALLDGDDTDGRRADLSDLAVVREVLGKRFYGLEEIDAVEDEAVFAARDTLDGYELLVERLDGILRLEVRGIDQPGKNDARAPAALHALEAEYETLRSTMNLAPYPIWRVDDGGEVSWFNGAYSDLFHRTHGTRPQPGQRLFQSGLDSKPSGSRIRASISIPGQDSFYWYDVWIARHDGYRMFYAVDVGAVVNAEIAQRNFVQTLTKTFAQLSIGLAIFDRNRQLALFNPALIDLTSLPADFLSARPNLLSFFDRLRDARMMPEPKNYASWREQMADLVAAAADGSYRETWSLPSGSIYQVSGRPHPDGAMAFLFEDITAEVSLTRRFRSELEVSQTIFDHIDDAIAVFGANGVLTLSNAAYRDLWHVDPDASFAEVTVFDATRDWQTQSRPTPVWGDLRDFVSGTGERSTWWANVAMNDGTEVICTVHPIQDGATLVCFRSSAVSKTGPVTPGLIQADAL</sequence>
<gene>
    <name evidence="3" type="ORF">ATO3_06335</name>
</gene>
<dbReference type="AlphaFoldDB" id="A0A225NMX8"/>
<dbReference type="InterPro" id="IPR035965">
    <property type="entry name" value="PAS-like_dom_sf"/>
</dbReference>
<dbReference type="Proteomes" id="UP000215377">
    <property type="component" value="Unassembled WGS sequence"/>
</dbReference>
<evidence type="ECO:0000259" key="2">
    <source>
        <dbReference type="Pfam" id="PF13188"/>
    </source>
</evidence>
<name>A0A225NMX8_9RHOB</name>
<keyword evidence="4" id="KW-1185">Reference proteome</keyword>
<dbReference type="SUPFAM" id="SSF55785">
    <property type="entry name" value="PYP-like sensor domain (PAS domain)"/>
    <property type="match status" value="2"/>
</dbReference>
<organism evidence="3 4">
    <name type="scientific">Marinibacterium profundimaris</name>
    <dbReference type="NCBI Taxonomy" id="1679460"/>
    <lineage>
        <taxon>Bacteria</taxon>
        <taxon>Pseudomonadati</taxon>
        <taxon>Pseudomonadota</taxon>
        <taxon>Alphaproteobacteria</taxon>
        <taxon>Rhodobacterales</taxon>
        <taxon>Paracoccaceae</taxon>
        <taxon>Marinibacterium</taxon>
    </lineage>
</organism>
<proteinExistence type="predicted"/>
<reference evidence="3 4" key="1">
    <citation type="submission" date="2013-04" db="EMBL/GenBank/DDBJ databases">
        <title>Oceanicola sp. 22II1-22F33 Genome Sequencing.</title>
        <authorList>
            <person name="Lai Q."/>
            <person name="Li G."/>
            <person name="Shao Z."/>
        </authorList>
    </citation>
    <scope>NUCLEOTIDE SEQUENCE [LARGE SCALE GENOMIC DNA]</scope>
    <source>
        <strain evidence="3 4">22II1-22F33</strain>
    </source>
</reference>
<evidence type="ECO:0000313" key="4">
    <source>
        <dbReference type="Proteomes" id="UP000215377"/>
    </source>
</evidence>
<dbReference type="InterPro" id="IPR000014">
    <property type="entry name" value="PAS"/>
</dbReference>
<evidence type="ECO:0000313" key="3">
    <source>
        <dbReference type="EMBL" id="OWU75805.1"/>
    </source>
</evidence>
<dbReference type="RefSeq" id="WP_088648982.1">
    <property type="nucleotide sequence ID" value="NZ_AQQR01000002.1"/>
</dbReference>
<keyword evidence="1" id="KW-1133">Transmembrane helix</keyword>
<evidence type="ECO:0000256" key="1">
    <source>
        <dbReference type="SAM" id="Phobius"/>
    </source>
</evidence>
<keyword evidence="1" id="KW-0812">Transmembrane</keyword>
<protein>
    <recommendedName>
        <fullName evidence="2">PAS domain-containing protein</fullName>
    </recommendedName>
</protein>
<feature type="domain" description="PAS" evidence="2">
    <location>
        <begin position="161"/>
        <end position="199"/>
    </location>
</feature>
<accession>A0A225NMX8</accession>
<comment type="caution">
    <text evidence="3">The sequence shown here is derived from an EMBL/GenBank/DDBJ whole genome shotgun (WGS) entry which is preliminary data.</text>
</comment>
<dbReference type="Pfam" id="PF13188">
    <property type="entry name" value="PAS_8"/>
    <property type="match status" value="1"/>
</dbReference>
<dbReference type="OrthoDB" id="9797304at2"/>
<dbReference type="Pfam" id="PF12860">
    <property type="entry name" value="PAS_7"/>
    <property type="match status" value="1"/>
</dbReference>
<feature type="transmembrane region" description="Helical" evidence="1">
    <location>
        <begin position="6"/>
        <end position="27"/>
    </location>
</feature>